<gene>
    <name evidence="4" type="ORF">GT576_12335</name>
</gene>
<proteinExistence type="predicted"/>
<accession>A0A6N9JXZ1</accession>
<dbReference type="SUPFAM" id="SSF53448">
    <property type="entry name" value="Nucleotide-diphospho-sugar transferases"/>
    <property type="match status" value="1"/>
</dbReference>
<comment type="caution">
    <text evidence="4">The sequence shown here is derived from an EMBL/GenBank/DDBJ whole genome shotgun (WGS) entry which is preliminary data.</text>
</comment>
<organism evidence="4 5">
    <name type="scientific">Dorea longicatena</name>
    <dbReference type="NCBI Taxonomy" id="88431"/>
    <lineage>
        <taxon>Bacteria</taxon>
        <taxon>Bacillati</taxon>
        <taxon>Bacillota</taxon>
        <taxon>Clostridia</taxon>
        <taxon>Lachnospirales</taxon>
        <taxon>Lachnospiraceae</taxon>
        <taxon>Dorea</taxon>
    </lineage>
</organism>
<dbReference type="InterPro" id="IPR001173">
    <property type="entry name" value="Glyco_trans_2-like"/>
</dbReference>
<evidence type="ECO:0000259" key="3">
    <source>
        <dbReference type="Pfam" id="PF00535"/>
    </source>
</evidence>
<evidence type="ECO:0000313" key="4">
    <source>
        <dbReference type="EMBL" id="MZK11108.1"/>
    </source>
</evidence>
<evidence type="ECO:0000256" key="2">
    <source>
        <dbReference type="ARBA" id="ARBA00022679"/>
    </source>
</evidence>
<dbReference type="CDD" id="cd00761">
    <property type="entry name" value="Glyco_tranf_GTA_type"/>
    <property type="match status" value="1"/>
</dbReference>
<dbReference type="EMBL" id="WWSH01000011">
    <property type="protein sequence ID" value="MZK11108.1"/>
    <property type="molecule type" value="Genomic_DNA"/>
</dbReference>
<dbReference type="Pfam" id="PF00535">
    <property type="entry name" value="Glycos_transf_2"/>
    <property type="match status" value="1"/>
</dbReference>
<dbReference type="InterPro" id="IPR029044">
    <property type="entry name" value="Nucleotide-diphossugar_trans"/>
</dbReference>
<dbReference type="RefSeq" id="WP_161170404.1">
    <property type="nucleotide sequence ID" value="NZ_JADNMG010000010.1"/>
</dbReference>
<dbReference type="GO" id="GO:0016757">
    <property type="term" value="F:glycosyltransferase activity"/>
    <property type="evidence" value="ECO:0007669"/>
    <property type="project" value="UniProtKB-KW"/>
</dbReference>
<keyword evidence="1" id="KW-0328">Glycosyltransferase</keyword>
<evidence type="ECO:0000256" key="1">
    <source>
        <dbReference type="ARBA" id="ARBA00022676"/>
    </source>
</evidence>
<feature type="domain" description="Glycosyltransferase 2-like" evidence="3">
    <location>
        <begin position="5"/>
        <end position="134"/>
    </location>
</feature>
<protein>
    <submittedName>
        <fullName evidence="4">Glycosyltransferase</fullName>
    </submittedName>
</protein>
<reference evidence="4 5" key="1">
    <citation type="journal article" date="2019" name="Nat. Med.">
        <title>A library of human gut bacterial isolates paired with longitudinal multiomics data enables mechanistic microbiome research.</title>
        <authorList>
            <person name="Poyet M."/>
            <person name="Groussin M."/>
            <person name="Gibbons S.M."/>
            <person name="Avila-Pacheco J."/>
            <person name="Jiang X."/>
            <person name="Kearney S.M."/>
            <person name="Perrotta A.R."/>
            <person name="Berdy B."/>
            <person name="Zhao S."/>
            <person name="Lieberman T.D."/>
            <person name="Swanson P.K."/>
            <person name="Smith M."/>
            <person name="Roesemann S."/>
            <person name="Alexander J.E."/>
            <person name="Rich S.A."/>
            <person name="Livny J."/>
            <person name="Vlamakis H."/>
            <person name="Clish C."/>
            <person name="Bullock K."/>
            <person name="Deik A."/>
            <person name="Scott J."/>
            <person name="Pierce K.A."/>
            <person name="Xavier R.J."/>
            <person name="Alm E.J."/>
        </authorList>
    </citation>
    <scope>NUCLEOTIDE SEQUENCE [LARGE SCALE GENOMIC DNA]</scope>
    <source>
        <strain evidence="4 5">BIOML-A1</strain>
    </source>
</reference>
<dbReference type="PANTHER" id="PTHR22916:SF51">
    <property type="entry name" value="GLYCOSYLTRANSFERASE EPSH-RELATED"/>
    <property type="match status" value="1"/>
</dbReference>
<sequence length="329" mass="38271">MCKISIVMPVYNKEKYIARGIHSILVQTFKDWELIIIDDGSTDGSLNQCKKFRDSRIQVFHTLNRGVSEARNLGIRKATGEYITFIDSDDFVAENYLEKIYRPDEEMVIGGVAKVDINGKVIERIRPYLDGNVYIEDMAKTFYKEQLATGIYGFVSSKLIKKSVIEKNKIRFDSKINLAEDYDFFLKIYGCIEQVWFTDYTGYYYEQETINSAITMDDNKIDFFEQINIQKKTKSFLRKNHSFGEWEEKQYNQIISNYAYTILMMSATKGKKIYSNNFNRLKKEHIVYLGEGGKAMQIIMSGYNRGLTSGTYAVLRLKKAIRNVLKGER</sequence>
<evidence type="ECO:0000313" key="5">
    <source>
        <dbReference type="Proteomes" id="UP000449249"/>
    </source>
</evidence>
<name>A0A6N9JXZ1_9FIRM</name>
<dbReference type="Gene3D" id="3.90.550.10">
    <property type="entry name" value="Spore Coat Polysaccharide Biosynthesis Protein SpsA, Chain A"/>
    <property type="match status" value="1"/>
</dbReference>
<keyword evidence="2 4" id="KW-0808">Transferase</keyword>
<dbReference type="PANTHER" id="PTHR22916">
    <property type="entry name" value="GLYCOSYLTRANSFERASE"/>
    <property type="match status" value="1"/>
</dbReference>
<dbReference type="AlphaFoldDB" id="A0A6N9JXZ1"/>
<dbReference type="Proteomes" id="UP000449249">
    <property type="component" value="Unassembled WGS sequence"/>
</dbReference>